<comment type="subcellular location">
    <subcellularLocation>
        <location evidence="1">Cell membrane</location>
        <topology evidence="1">Single-pass membrane protein</topology>
    </subcellularLocation>
</comment>
<keyword evidence="5 7" id="KW-0472">Membrane</keyword>
<keyword evidence="4 7" id="KW-1133">Transmembrane helix</keyword>
<reference evidence="9 10" key="1">
    <citation type="submission" date="2018-05" db="EMBL/GenBank/DDBJ databases">
        <title>Draft genome sequence of Streptococcus panodentis CCUG 70867T.</title>
        <authorList>
            <person name="Salva-Serra F."/>
            <person name="Mendez V."/>
            <person name="Jaen-Luchoro D."/>
            <person name="Gonzales-Siles L."/>
            <person name="Karlsson R."/>
            <person name="Engstrom-Jakobsson H."/>
            <person name="Busquets A."/>
            <person name="Gomila M."/>
            <person name="Pineiro-Iglesias B."/>
            <person name="Bennasar-Figueras A."/>
            <person name="Seeger M."/>
            <person name="Moore E."/>
        </authorList>
    </citation>
    <scope>NUCLEOTIDE SEQUENCE [LARGE SCALE GENOMIC DNA]</scope>
    <source>
        <strain evidence="9 10">CCUG 70867</strain>
    </source>
</reference>
<evidence type="ECO:0000256" key="5">
    <source>
        <dbReference type="ARBA" id="ARBA00023136"/>
    </source>
</evidence>
<dbReference type="EMBL" id="QFAY01000005">
    <property type="protein sequence ID" value="MBP2620451.1"/>
    <property type="molecule type" value="Genomic_DNA"/>
</dbReference>
<evidence type="ECO:0000256" key="6">
    <source>
        <dbReference type="SAM" id="MobiDB-lite"/>
    </source>
</evidence>
<name>A0ABS5AVE3_9STRE</name>
<protein>
    <recommendedName>
        <fullName evidence="8">Phage shock protein PspC N-terminal domain-containing protein</fullName>
    </recommendedName>
</protein>
<proteinExistence type="predicted"/>
<dbReference type="Proteomes" id="UP001519349">
    <property type="component" value="Unassembled WGS sequence"/>
</dbReference>
<comment type="caution">
    <text evidence="9">The sequence shown here is derived from an EMBL/GenBank/DDBJ whole genome shotgun (WGS) entry which is preliminary data.</text>
</comment>
<evidence type="ECO:0000313" key="10">
    <source>
        <dbReference type="Proteomes" id="UP001519349"/>
    </source>
</evidence>
<gene>
    <name evidence="9" type="ORF">DHL47_03690</name>
</gene>
<sequence length="93" mass="10851">MMMKATFYKLRKNRIISGVLAGLADKFHFDVSLLRFLFIIFTVLHFGLGIVIYILLAMAMPYKEDIEEEMYGTGPRKRKEAEAVKDDKDGWTW</sequence>
<organism evidence="9 10">
    <name type="scientific">Streptococcus panodentis</name>
    <dbReference type="NCBI Taxonomy" id="1581472"/>
    <lineage>
        <taxon>Bacteria</taxon>
        <taxon>Bacillati</taxon>
        <taxon>Bacillota</taxon>
        <taxon>Bacilli</taxon>
        <taxon>Lactobacillales</taxon>
        <taxon>Streptococcaceae</taxon>
        <taxon>Streptococcus</taxon>
    </lineage>
</organism>
<dbReference type="PANTHER" id="PTHR33885:SF3">
    <property type="entry name" value="PHAGE SHOCK PROTEIN C"/>
    <property type="match status" value="1"/>
</dbReference>
<keyword evidence="3 7" id="KW-0812">Transmembrane</keyword>
<feature type="domain" description="Phage shock protein PspC N-terminal" evidence="8">
    <location>
        <begin position="6"/>
        <end position="62"/>
    </location>
</feature>
<evidence type="ECO:0000256" key="3">
    <source>
        <dbReference type="ARBA" id="ARBA00022692"/>
    </source>
</evidence>
<feature type="compositionally biased region" description="Basic and acidic residues" evidence="6">
    <location>
        <begin position="79"/>
        <end position="93"/>
    </location>
</feature>
<keyword evidence="10" id="KW-1185">Reference proteome</keyword>
<keyword evidence="2" id="KW-1003">Cell membrane</keyword>
<dbReference type="Pfam" id="PF04024">
    <property type="entry name" value="PspC"/>
    <property type="match status" value="1"/>
</dbReference>
<evidence type="ECO:0000256" key="4">
    <source>
        <dbReference type="ARBA" id="ARBA00022989"/>
    </source>
</evidence>
<feature type="transmembrane region" description="Helical" evidence="7">
    <location>
        <begin position="34"/>
        <end position="56"/>
    </location>
</feature>
<dbReference type="InterPro" id="IPR007168">
    <property type="entry name" value="Phageshock_PspC_N"/>
</dbReference>
<dbReference type="PANTHER" id="PTHR33885">
    <property type="entry name" value="PHAGE SHOCK PROTEIN C"/>
    <property type="match status" value="1"/>
</dbReference>
<evidence type="ECO:0000256" key="2">
    <source>
        <dbReference type="ARBA" id="ARBA00022475"/>
    </source>
</evidence>
<evidence type="ECO:0000256" key="1">
    <source>
        <dbReference type="ARBA" id="ARBA00004162"/>
    </source>
</evidence>
<dbReference type="InterPro" id="IPR052027">
    <property type="entry name" value="PspC"/>
</dbReference>
<evidence type="ECO:0000256" key="7">
    <source>
        <dbReference type="SAM" id="Phobius"/>
    </source>
</evidence>
<evidence type="ECO:0000259" key="8">
    <source>
        <dbReference type="Pfam" id="PF04024"/>
    </source>
</evidence>
<feature type="region of interest" description="Disordered" evidence="6">
    <location>
        <begin position="71"/>
        <end position="93"/>
    </location>
</feature>
<accession>A0ABS5AVE3</accession>
<evidence type="ECO:0000313" key="9">
    <source>
        <dbReference type="EMBL" id="MBP2620451.1"/>
    </source>
</evidence>